<dbReference type="OrthoDB" id="9807052at2"/>
<evidence type="ECO:0000256" key="1">
    <source>
        <dbReference type="ARBA" id="ARBA00023015"/>
    </source>
</evidence>
<dbReference type="GO" id="GO:0006355">
    <property type="term" value="P:regulation of DNA-templated transcription"/>
    <property type="evidence" value="ECO:0007669"/>
    <property type="project" value="InterPro"/>
</dbReference>
<keyword evidence="3" id="KW-0804">Transcription</keyword>
<protein>
    <submittedName>
        <fullName evidence="5">Helix-turn-helix transcriptional regulator</fullName>
    </submittedName>
</protein>
<keyword evidence="2" id="KW-0238">DNA-binding</keyword>
<dbReference type="InterPro" id="IPR000792">
    <property type="entry name" value="Tscrpt_reg_LuxR_C"/>
</dbReference>
<dbReference type="Pfam" id="PF00196">
    <property type="entry name" value="GerE"/>
    <property type="match status" value="1"/>
</dbReference>
<dbReference type="InterPro" id="IPR036388">
    <property type="entry name" value="WH-like_DNA-bd_sf"/>
</dbReference>
<keyword evidence="1" id="KW-0805">Transcription regulation</keyword>
<evidence type="ECO:0000256" key="2">
    <source>
        <dbReference type="ARBA" id="ARBA00023125"/>
    </source>
</evidence>
<dbReference type="PROSITE" id="PS50043">
    <property type="entry name" value="HTH_LUXR_2"/>
    <property type="match status" value="1"/>
</dbReference>
<dbReference type="EMBL" id="CP042301">
    <property type="protein sequence ID" value="QDZ00587.1"/>
    <property type="molecule type" value="Genomic_DNA"/>
</dbReference>
<dbReference type="Proteomes" id="UP000321389">
    <property type="component" value="Chromosome"/>
</dbReference>
<dbReference type="PANTHER" id="PTHR44688">
    <property type="entry name" value="DNA-BINDING TRANSCRIPTIONAL ACTIVATOR DEVR_DOSR"/>
    <property type="match status" value="1"/>
</dbReference>
<organism evidence="5 6">
    <name type="scientific">Nitratireductor mangrovi</name>
    <dbReference type="NCBI Taxonomy" id="2599600"/>
    <lineage>
        <taxon>Bacteria</taxon>
        <taxon>Pseudomonadati</taxon>
        <taxon>Pseudomonadota</taxon>
        <taxon>Alphaproteobacteria</taxon>
        <taxon>Hyphomicrobiales</taxon>
        <taxon>Phyllobacteriaceae</taxon>
        <taxon>Nitratireductor</taxon>
    </lineage>
</organism>
<dbReference type="SMART" id="SM00421">
    <property type="entry name" value="HTH_LUXR"/>
    <property type="match status" value="1"/>
</dbReference>
<dbReference type="RefSeq" id="WP_146299235.1">
    <property type="nucleotide sequence ID" value="NZ_CP042301.2"/>
</dbReference>
<keyword evidence="6" id="KW-1185">Reference proteome</keyword>
<dbReference type="PRINTS" id="PR00038">
    <property type="entry name" value="HTHLUXR"/>
</dbReference>
<dbReference type="InterPro" id="IPR016032">
    <property type="entry name" value="Sig_transdc_resp-reg_C-effctor"/>
</dbReference>
<dbReference type="SUPFAM" id="SSF46894">
    <property type="entry name" value="C-terminal effector domain of the bipartite response regulators"/>
    <property type="match status" value="1"/>
</dbReference>
<evidence type="ECO:0000313" key="5">
    <source>
        <dbReference type="EMBL" id="QDZ00587.1"/>
    </source>
</evidence>
<dbReference type="AlphaFoldDB" id="A0A5B8KXX1"/>
<dbReference type="CDD" id="cd06170">
    <property type="entry name" value="LuxR_C_like"/>
    <property type="match status" value="1"/>
</dbReference>
<evidence type="ECO:0000256" key="3">
    <source>
        <dbReference type="ARBA" id="ARBA00023163"/>
    </source>
</evidence>
<feature type="domain" description="HTH luxR-type" evidence="4">
    <location>
        <begin position="110"/>
        <end position="175"/>
    </location>
</feature>
<dbReference type="GO" id="GO:0003677">
    <property type="term" value="F:DNA binding"/>
    <property type="evidence" value="ECO:0007669"/>
    <property type="project" value="UniProtKB-KW"/>
</dbReference>
<sequence length="179" mass="18264">MAAGPTTVLITLADAERADELAGLLSEEHGLSVVLPSRLDAEGEPDVLLTDQRPQNSPVPFVLLQSEGASHDGTTPPSAVLPAGADPGLIAAALTLAAAGYRVSAERGPARGPGTTLSPREAEVLALLAEGAPNKVIARRLDISVHTAKFHVAAIIAKLGAANRTDAIAIAMRDGLVHV</sequence>
<dbReference type="Gene3D" id="1.10.10.10">
    <property type="entry name" value="Winged helix-like DNA-binding domain superfamily/Winged helix DNA-binding domain"/>
    <property type="match status" value="1"/>
</dbReference>
<evidence type="ECO:0000313" key="6">
    <source>
        <dbReference type="Proteomes" id="UP000321389"/>
    </source>
</evidence>
<proteinExistence type="predicted"/>
<gene>
    <name evidence="5" type="ORF">FQ775_09455</name>
</gene>
<dbReference type="PANTHER" id="PTHR44688:SF25">
    <property type="entry name" value="HTH LUXR-TYPE DOMAIN-CONTAINING PROTEIN"/>
    <property type="match status" value="1"/>
</dbReference>
<evidence type="ECO:0000259" key="4">
    <source>
        <dbReference type="PROSITE" id="PS50043"/>
    </source>
</evidence>
<reference evidence="5" key="1">
    <citation type="submission" date="2020-04" db="EMBL/GenBank/DDBJ databases">
        <title>Nitratireductor sp. nov. isolated from mangrove soil.</title>
        <authorList>
            <person name="Ye Y."/>
        </authorList>
    </citation>
    <scope>NUCLEOTIDE SEQUENCE</scope>
    <source>
        <strain evidence="5">SY7</strain>
    </source>
</reference>
<name>A0A5B8KXX1_9HYPH</name>
<dbReference type="KEGG" id="niy:FQ775_09455"/>
<accession>A0A5B8KXX1</accession>